<dbReference type="InterPro" id="IPR011444">
    <property type="entry name" value="DUF1549"/>
</dbReference>
<sequence length="488" mass="53289">MLSLAILSIGLSAGPAESPTELAAWLDARLETAWRAKGEPPRAVVSDEIFLRRAFLELTGTIPSVAEARDFLEDPSATKRQRLIQTLLEDKRYAEHFGRLWARTMAPAGTTRGPLEAWLRTEFRKNTPFDQTTKAVLTAKGDSTTAGPAAFYFAVGNTPERITEAVARGFLGIRLGCAQCHNHPFTGWKQEDFWGLAAFFASTGNMAGPVTDGPARKVSPMNSSKEFDAKFLIGPAPEFRGSRSARAVLADWLATPENPYFAANVVNRVWQDLCGAGLVSSVDDLDTVEAAERGQVLDGLTAKFVASGFDMRWLIEGICLSKAYQLASSGSESSPGRRPVRTLTPDQVFASLDQSLGLKKGRGVGIRFTPEGRSLMVRLEEARGSTPTDYKGGIPQALLLLNGNLLTEATALDSSLTLRAIVEAPFLNETEKLETLYLAAYSRQPRQEERERMLKVIGAKPADPAARRQAYSNIFWALMNSPEFVLCP</sequence>
<dbReference type="EMBL" id="NIDE01000004">
    <property type="protein sequence ID" value="OWK43030.1"/>
    <property type="molecule type" value="Genomic_DNA"/>
</dbReference>
<name>A0A225DNH7_9BACT</name>
<gene>
    <name evidence="5" type="ORF">FRUB_02629</name>
</gene>
<evidence type="ECO:0000256" key="3">
    <source>
        <dbReference type="PROSITE-ProRule" id="PRU00433"/>
    </source>
</evidence>
<evidence type="ECO:0000313" key="5">
    <source>
        <dbReference type="EMBL" id="OWK43030.1"/>
    </source>
</evidence>
<dbReference type="OrthoDB" id="289126at2"/>
<evidence type="ECO:0000313" key="6">
    <source>
        <dbReference type="Proteomes" id="UP000214646"/>
    </source>
</evidence>
<reference evidence="6" key="1">
    <citation type="submission" date="2017-06" db="EMBL/GenBank/DDBJ databases">
        <title>Genome analysis of Fimbriiglobus ruber SP5, the first member of the order Planctomycetales with confirmed chitinolytic capability.</title>
        <authorList>
            <person name="Ravin N.V."/>
            <person name="Rakitin A.L."/>
            <person name="Ivanova A.A."/>
            <person name="Beletsky A.V."/>
            <person name="Kulichevskaya I.S."/>
            <person name="Mardanov A.V."/>
            <person name="Dedysh S.N."/>
        </authorList>
    </citation>
    <scope>NUCLEOTIDE SEQUENCE [LARGE SCALE GENOMIC DNA]</scope>
    <source>
        <strain evidence="6">SP5</strain>
    </source>
</reference>
<proteinExistence type="predicted"/>
<protein>
    <recommendedName>
        <fullName evidence="4">Cytochrome c domain-containing protein</fullName>
    </recommendedName>
</protein>
<dbReference type="Pfam" id="PF07587">
    <property type="entry name" value="PSD1"/>
    <property type="match status" value="1"/>
</dbReference>
<keyword evidence="2 3" id="KW-0408">Iron</keyword>
<keyword evidence="3" id="KW-0349">Heme</keyword>
<dbReference type="AlphaFoldDB" id="A0A225DNH7"/>
<evidence type="ECO:0000256" key="2">
    <source>
        <dbReference type="ARBA" id="ARBA00023004"/>
    </source>
</evidence>
<dbReference type="Proteomes" id="UP000214646">
    <property type="component" value="Unassembled WGS sequence"/>
</dbReference>
<evidence type="ECO:0000259" key="4">
    <source>
        <dbReference type="PROSITE" id="PS51007"/>
    </source>
</evidence>
<comment type="caution">
    <text evidence="5">The sequence shown here is derived from an EMBL/GenBank/DDBJ whole genome shotgun (WGS) entry which is preliminary data.</text>
</comment>
<dbReference type="GO" id="GO:0020037">
    <property type="term" value="F:heme binding"/>
    <property type="evidence" value="ECO:0007669"/>
    <property type="project" value="InterPro"/>
</dbReference>
<dbReference type="GO" id="GO:0009055">
    <property type="term" value="F:electron transfer activity"/>
    <property type="evidence" value="ECO:0007669"/>
    <property type="project" value="InterPro"/>
</dbReference>
<evidence type="ECO:0000256" key="1">
    <source>
        <dbReference type="ARBA" id="ARBA00022723"/>
    </source>
</evidence>
<keyword evidence="6" id="KW-1185">Reference proteome</keyword>
<dbReference type="InterPro" id="IPR022655">
    <property type="entry name" value="DUF1553"/>
</dbReference>
<keyword evidence="1 3" id="KW-0479">Metal-binding</keyword>
<dbReference type="RefSeq" id="WP_161967352.1">
    <property type="nucleotide sequence ID" value="NZ_NIDE01000004.1"/>
</dbReference>
<feature type="domain" description="Cytochrome c" evidence="4">
    <location>
        <begin position="142"/>
        <end position="301"/>
    </location>
</feature>
<dbReference type="GO" id="GO:0046872">
    <property type="term" value="F:metal ion binding"/>
    <property type="evidence" value="ECO:0007669"/>
    <property type="project" value="UniProtKB-KW"/>
</dbReference>
<dbReference type="PANTHER" id="PTHR35889:SF3">
    <property type="entry name" value="F-BOX DOMAIN-CONTAINING PROTEIN"/>
    <property type="match status" value="1"/>
</dbReference>
<dbReference type="Pfam" id="PF07583">
    <property type="entry name" value="PSCyt2"/>
    <property type="match status" value="1"/>
</dbReference>
<dbReference type="InterPro" id="IPR009056">
    <property type="entry name" value="Cyt_c-like_dom"/>
</dbReference>
<dbReference type="PANTHER" id="PTHR35889">
    <property type="entry name" value="CYCLOINULO-OLIGOSACCHARIDE FRUCTANOTRANSFERASE-RELATED"/>
    <property type="match status" value="1"/>
</dbReference>
<dbReference type="PROSITE" id="PS51007">
    <property type="entry name" value="CYTC"/>
    <property type="match status" value="1"/>
</dbReference>
<organism evidence="5 6">
    <name type="scientific">Fimbriiglobus ruber</name>
    <dbReference type="NCBI Taxonomy" id="1908690"/>
    <lineage>
        <taxon>Bacteria</taxon>
        <taxon>Pseudomonadati</taxon>
        <taxon>Planctomycetota</taxon>
        <taxon>Planctomycetia</taxon>
        <taxon>Gemmatales</taxon>
        <taxon>Gemmataceae</taxon>
        <taxon>Fimbriiglobus</taxon>
    </lineage>
</organism>
<accession>A0A225DNH7</accession>